<dbReference type="OrthoDB" id="6624017at2759"/>
<dbReference type="AlphaFoldDB" id="A0A6G0YDX8"/>
<dbReference type="EMBL" id="VUJU01004611">
    <property type="protein sequence ID" value="KAF0753810.1"/>
    <property type="molecule type" value="Genomic_DNA"/>
</dbReference>
<organism evidence="2 3">
    <name type="scientific">Aphis craccivora</name>
    <name type="common">Cowpea aphid</name>
    <dbReference type="NCBI Taxonomy" id="307492"/>
    <lineage>
        <taxon>Eukaryota</taxon>
        <taxon>Metazoa</taxon>
        <taxon>Ecdysozoa</taxon>
        <taxon>Arthropoda</taxon>
        <taxon>Hexapoda</taxon>
        <taxon>Insecta</taxon>
        <taxon>Pterygota</taxon>
        <taxon>Neoptera</taxon>
        <taxon>Paraneoptera</taxon>
        <taxon>Hemiptera</taxon>
        <taxon>Sternorrhyncha</taxon>
        <taxon>Aphidomorpha</taxon>
        <taxon>Aphidoidea</taxon>
        <taxon>Aphididae</taxon>
        <taxon>Aphidini</taxon>
        <taxon>Aphis</taxon>
        <taxon>Aphis</taxon>
    </lineage>
</organism>
<gene>
    <name evidence="2" type="ORF">FWK35_00021233</name>
</gene>
<sequence length="246" mass="28044">MDGRKRLSGAKYKKNALIKKQKHTVLLNSCLKIYDMFKSSTLTTEVINTNVTNEPCSIDTTNVSPNAHESLPVCVPLTWSTPVLICQLLTKQMTNKLIQFQRAIIGVIDNCYPRSDPATWVIDNILREFISSYGFTQDLKNLNISNSKRPYINVLKEYFNKNCLQTTLKNGENIARGYLVYSESKGALFCYPCMLFGGVTIFATTRFSLWKKTEERITEHSNSLKHRNCMIKLKNHSKVTAELISN</sequence>
<evidence type="ECO:0000259" key="1">
    <source>
        <dbReference type="SMART" id="SM00597"/>
    </source>
</evidence>
<dbReference type="InterPro" id="IPR006580">
    <property type="entry name" value="Znf_TTF"/>
</dbReference>
<comment type="caution">
    <text evidence="2">The sequence shown here is derived from an EMBL/GenBank/DDBJ whole genome shotgun (WGS) entry which is preliminary data.</text>
</comment>
<protein>
    <submittedName>
        <fullName evidence="2">Zinc finger MYM-type protein 5-like isoform X6</fullName>
    </submittedName>
</protein>
<keyword evidence="3" id="KW-1185">Reference proteome</keyword>
<dbReference type="SMART" id="SM00597">
    <property type="entry name" value="ZnF_TTF"/>
    <property type="match status" value="1"/>
</dbReference>
<evidence type="ECO:0000313" key="2">
    <source>
        <dbReference type="EMBL" id="KAF0753810.1"/>
    </source>
</evidence>
<name>A0A6G0YDX8_APHCR</name>
<reference evidence="2 3" key="1">
    <citation type="submission" date="2019-08" db="EMBL/GenBank/DDBJ databases">
        <title>Whole genome of Aphis craccivora.</title>
        <authorList>
            <person name="Voronova N.V."/>
            <person name="Shulinski R.S."/>
            <person name="Bandarenka Y.V."/>
            <person name="Zhorov D.G."/>
            <person name="Warner D."/>
        </authorList>
    </citation>
    <scope>NUCLEOTIDE SEQUENCE [LARGE SCALE GENOMIC DNA]</scope>
    <source>
        <strain evidence="2">180601</strain>
        <tissue evidence="2">Whole Body</tissue>
    </source>
</reference>
<evidence type="ECO:0000313" key="3">
    <source>
        <dbReference type="Proteomes" id="UP000478052"/>
    </source>
</evidence>
<feature type="domain" description="TTF-type" evidence="1">
    <location>
        <begin position="169"/>
        <end position="245"/>
    </location>
</feature>
<proteinExistence type="predicted"/>
<dbReference type="Proteomes" id="UP000478052">
    <property type="component" value="Unassembled WGS sequence"/>
</dbReference>
<accession>A0A6G0YDX8</accession>